<organism evidence="2">
    <name type="scientific">Salix viminalis</name>
    <name type="common">Common osier</name>
    <name type="synonym">Basket willow</name>
    <dbReference type="NCBI Taxonomy" id="40686"/>
    <lineage>
        <taxon>Eukaryota</taxon>
        <taxon>Viridiplantae</taxon>
        <taxon>Streptophyta</taxon>
        <taxon>Embryophyta</taxon>
        <taxon>Tracheophyta</taxon>
        <taxon>Spermatophyta</taxon>
        <taxon>Magnoliopsida</taxon>
        <taxon>eudicotyledons</taxon>
        <taxon>Gunneridae</taxon>
        <taxon>Pentapetalae</taxon>
        <taxon>rosids</taxon>
        <taxon>fabids</taxon>
        <taxon>Malpighiales</taxon>
        <taxon>Salicaceae</taxon>
        <taxon>Saliceae</taxon>
        <taxon>Salix</taxon>
    </lineage>
</organism>
<evidence type="ECO:0000313" key="2">
    <source>
        <dbReference type="EMBL" id="VFU47122.1"/>
    </source>
</evidence>
<feature type="region of interest" description="Disordered" evidence="1">
    <location>
        <begin position="678"/>
        <end position="703"/>
    </location>
</feature>
<feature type="compositionally biased region" description="Basic and acidic residues" evidence="1">
    <location>
        <begin position="406"/>
        <end position="425"/>
    </location>
</feature>
<dbReference type="PANTHER" id="PTHR34130">
    <property type="entry name" value="OS08G0243800 PROTEIN"/>
    <property type="match status" value="1"/>
</dbReference>
<protein>
    <submittedName>
        <fullName evidence="2">Uncharacterized protein</fullName>
    </submittedName>
</protein>
<feature type="region of interest" description="Disordered" evidence="1">
    <location>
        <begin position="228"/>
        <end position="283"/>
    </location>
</feature>
<dbReference type="PANTHER" id="PTHR34130:SF5">
    <property type="entry name" value="OS08G0243800 PROTEIN"/>
    <property type="match status" value="1"/>
</dbReference>
<feature type="region of interest" description="Disordered" evidence="1">
    <location>
        <begin position="481"/>
        <end position="505"/>
    </location>
</feature>
<feature type="compositionally biased region" description="Polar residues" evidence="1">
    <location>
        <begin position="394"/>
        <end position="405"/>
    </location>
</feature>
<feature type="compositionally biased region" description="Polar residues" evidence="1">
    <location>
        <begin position="273"/>
        <end position="283"/>
    </location>
</feature>
<feature type="compositionally biased region" description="Basic and acidic residues" evidence="1">
    <location>
        <begin position="491"/>
        <end position="505"/>
    </location>
</feature>
<feature type="region of interest" description="Disordered" evidence="1">
    <location>
        <begin position="377"/>
        <end position="462"/>
    </location>
</feature>
<dbReference type="EMBL" id="CAADRP010001663">
    <property type="protein sequence ID" value="VFU47122.1"/>
    <property type="molecule type" value="Genomic_DNA"/>
</dbReference>
<sequence length="727" mass="81080">MIGTEGFGPEPVQENTRLQDFEEAEEVFSFSDLSLKNYDNYLDNFANQDRSSSSDHHDLFEFFSEEFTSATSSTNSPDSIIFCGKLIPYRGETAAAETELNLGLAAQETVVAGTEQDQLGSAARTKHAKKGSILPSKDSKPSLSSNKSTERAAARSNNPPKKKKQQKRDKARESTNEVFAARKLSVDRKHDCSVIRGPNLSPLMKSGCYSFRLGVGKFPAEMDLSEIKMRQRKKSPTPARMFPFPSDDQRDQTDKGGEGKRKKNSWGLFRGANESNPEAAQENTGLVGFEEVEEAFTFCNLSSDNCDGAHWDNFSRQDQSLSPFDHQNHFGFFSDASAAHSSDSIIFCGKLIPFKGEKPVAETAENQEITYKSELARKSSISPSKLSHSSSKSTETAAARSNASPEKQKQERSDREDCDGTEKGHAGRKLSADTYDSSMRKGSNLPPFMKSRSHPVRSGAGKFSMEMGLIDMKMRQSKRISPPAMFSPENECDKKDNRSRDKRQEKILRGFCRGKASSSDWDDLSKEDQNLGTSFDQDFFEFFSGDFTASTCPSDNIIFCGKLIPYKGETVEEKAESLAGSTTKEKNSKKSFRFHWKPSSFNKSRTAPPKQVQQKSDRTLQVPLTENHGLATRKKCDDKINIPMKKVSILATPIKPRWYFSAFGVGRFPTEMELSDIKTRQNKKSPSKMFQSEEGIEKSSKKRGKGLWSLLRVLGQSSHHSSTALAN</sequence>
<feature type="compositionally biased region" description="Low complexity" evidence="1">
    <location>
        <begin position="132"/>
        <end position="147"/>
    </location>
</feature>
<feature type="compositionally biased region" description="Low complexity" evidence="1">
    <location>
        <begin position="378"/>
        <end position="393"/>
    </location>
</feature>
<evidence type="ECO:0000256" key="1">
    <source>
        <dbReference type="SAM" id="MobiDB-lite"/>
    </source>
</evidence>
<gene>
    <name evidence="2" type="ORF">SVIM_LOCUS302220</name>
</gene>
<name>A0A6N2LZL4_SALVM</name>
<reference evidence="2" key="1">
    <citation type="submission" date="2019-03" db="EMBL/GenBank/DDBJ databases">
        <authorList>
            <person name="Mank J."/>
            <person name="Almeida P."/>
        </authorList>
    </citation>
    <scope>NUCLEOTIDE SEQUENCE</scope>
    <source>
        <strain evidence="2">78183</strain>
    </source>
</reference>
<feature type="compositionally biased region" description="Basic and acidic residues" evidence="1">
    <location>
        <begin position="247"/>
        <end position="259"/>
    </location>
</feature>
<dbReference type="AlphaFoldDB" id="A0A6N2LZL4"/>
<feature type="region of interest" description="Disordered" evidence="1">
    <location>
        <begin position="116"/>
        <end position="182"/>
    </location>
</feature>
<accession>A0A6N2LZL4</accession>
<proteinExistence type="predicted"/>